<dbReference type="InterPro" id="IPR015797">
    <property type="entry name" value="NUDIX_hydrolase-like_dom_sf"/>
</dbReference>
<dbReference type="PROSITE" id="PS00893">
    <property type="entry name" value="NUDIX_BOX"/>
    <property type="match status" value="1"/>
</dbReference>
<evidence type="ECO:0000259" key="4">
    <source>
        <dbReference type="PROSITE" id="PS51462"/>
    </source>
</evidence>
<dbReference type="PROSITE" id="PS51462">
    <property type="entry name" value="NUDIX"/>
    <property type="match status" value="1"/>
</dbReference>
<dbReference type="OrthoDB" id="21568at2"/>
<sequence length="171" mass="18257">MTAHVRVGVQAIVRRDGTGEGGAADEILLGLRANCFGAGSWGLPGGHLELGETLQQAARRELAEETGIDALDLRVVCLTDPDPATNHHMQVGVEVLDYVGAVRLREPHRCLRWQFWPLDGLPEPLFVGSEGVISVLTPCSCTTGRRTVSSSARAAFPCASPHACRTAPTYS</sequence>
<dbReference type="Pfam" id="PF00293">
    <property type="entry name" value="NUDIX"/>
    <property type="match status" value="1"/>
</dbReference>
<accession>A0A5P2C4J0</accession>
<dbReference type="AlphaFoldDB" id="A0A5P2C4J0"/>
<organism evidence="5 6">
    <name type="scientific">Streptomyces venezuelae</name>
    <dbReference type="NCBI Taxonomy" id="54571"/>
    <lineage>
        <taxon>Bacteria</taxon>
        <taxon>Bacillati</taxon>
        <taxon>Actinomycetota</taxon>
        <taxon>Actinomycetes</taxon>
        <taxon>Kitasatosporales</taxon>
        <taxon>Streptomycetaceae</taxon>
        <taxon>Streptomyces</taxon>
    </lineage>
</organism>
<dbReference type="InterPro" id="IPR020476">
    <property type="entry name" value="Nudix_hydrolase"/>
</dbReference>
<dbReference type="PANTHER" id="PTHR16099:SF5">
    <property type="entry name" value="NUCLEOTIDE TRIPHOSPHATE DIPHOSPHATASE NUDT15"/>
    <property type="match status" value="1"/>
</dbReference>
<evidence type="ECO:0000313" key="6">
    <source>
        <dbReference type="Proteomes" id="UP000322927"/>
    </source>
</evidence>
<evidence type="ECO:0000256" key="1">
    <source>
        <dbReference type="ARBA" id="ARBA00005582"/>
    </source>
</evidence>
<dbReference type="CDD" id="cd04678">
    <property type="entry name" value="NUDIX_MTH2_Nudt15"/>
    <property type="match status" value="1"/>
</dbReference>
<dbReference type="SUPFAM" id="SSF55811">
    <property type="entry name" value="Nudix"/>
    <property type="match status" value="1"/>
</dbReference>
<dbReference type="PRINTS" id="PR00502">
    <property type="entry name" value="NUDIXFAMILY"/>
</dbReference>
<dbReference type="PANTHER" id="PTHR16099">
    <property type="entry name" value="8-OXO-DGTP DIPHOSPHATES NUDT15"/>
    <property type="match status" value="1"/>
</dbReference>
<name>A0A5P2C4J0_STRVZ</name>
<protein>
    <submittedName>
        <fullName evidence="5">ADP-ribose pyrophosphatase</fullName>
    </submittedName>
</protein>
<reference evidence="5 6" key="1">
    <citation type="submission" date="2018-05" db="EMBL/GenBank/DDBJ databases">
        <title>Streptomyces venezuelae.</title>
        <authorList>
            <person name="Kim W."/>
            <person name="Lee N."/>
            <person name="Cho B.-K."/>
        </authorList>
    </citation>
    <scope>NUCLEOTIDE SEQUENCE [LARGE SCALE GENOMIC DNA]</scope>
    <source>
        <strain evidence="5 6">ATCC 14584</strain>
    </source>
</reference>
<evidence type="ECO:0000256" key="2">
    <source>
        <dbReference type="ARBA" id="ARBA00022801"/>
    </source>
</evidence>
<evidence type="ECO:0000313" key="5">
    <source>
        <dbReference type="EMBL" id="QES36201.1"/>
    </source>
</evidence>
<dbReference type="RefSeq" id="WP_150218397.1">
    <property type="nucleotide sequence ID" value="NZ_CP029192.1"/>
</dbReference>
<feature type="domain" description="Nudix hydrolase" evidence="4">
    <location>
        <begin position="4"/>
        <end position="139"/>
    </location>
</feature>
<evidence type="ECO:0000256" key="3">
    <source>
        <dbReference type="RuleBase" id="RU003476"/>
    </source>
</evidence>
<comment type="similarity">
    <text evidence="1 3">Belongs to the Nudix hydrolase family.</text>
</comment>
<keyword evidence="2 3" id="KW-0378">Hydrolase</keyword>
<dbReference type="InterPro" id="IPR000086">
    <property type="entry name" value="NUDIX_hydrolase_dom"/>
</dbReference>
<proteinExistence type="inferred from homology"/>
<dbReference type="Proteomes" id="UP000322927">
    <property type="component" value="Chromosome"/>
</dbReference>
<dbReference type="GO" id="GO:0016787">
    <property type="term" value="F:hydrolase activity"/>
    <property type="evidence" value="ECO:0007669"/>
    <property type="project" value="UniProtKB-KW"/>
</dbReference>
<dbReference type="Gene3D" id="3.90.79.10">
    <property type="entry name" value="Nucleoside Triphosphate Pyrophosphohydrolase"/>
    <property type="match status" value="1"/>
</dbReference>
<gene>
    <name evidence="5" type="ORF">DEJ48_24850</name>
</gene>
<dbReference type="EMBL" id="CP029192">
    <property type="protein sequence ID" value="QES36201.1"/>
    <property type="molecule type" value="Genomic_DNA"/>
</dbReference>
<dbReference type="InterPro" id="IPR020084">
    <property type="entry name" value="NUDIX_hydrolase_CS"/>
</dbReference>